<evidence type="ECO:0000313" key="2">
    <source>
        <dbReference type="Proteomes" id="UP000807025"/>
    </source>
</evidence>
<accession>A0A9P5ZI61</accession>
<dbReference type="AlphaFoldDB" id="A0A9P5ZI61"/>
<reference evidence="1" key="1">
    <citation type="submission" date="2020-11" db="EMBL/GenBank/DDBJ databases">
        <authorList>
            <consortium name="DOE Joint Genome Institute"/>
            <person name="Ahrendt S."/>
            <person name="Riley R."/>
            <person name="Andreopoulos W."/>
            <person name="Labutti K."/>
            <person name="Pangilinan J."/>
            <person name="Ruiz-Duenas F.J."/>
            <person name="Barrasa J.M."/>
            <person name="Sanchez-Garcia M."/>
            <person name="Camarero S."/>
            <person name="Miyauchi S."/>
            <person name="Serrano A."/>
            <person name="Linde D."/>
            <person name="Babiker R."/>
            <person name="Drula E."/>
            <person name="Ayuso-Fernandez I."/>
            <person name="Pacheco R."/>
            <person name="Padilla G."/>
            <person name="Ferreira P."/>
            <person name="Barriuso J."/>
            <person name="Kellner H."/>
            <person name="Castanera R."/>
            <person name="Alfaro M."/>
            <person name="Ramirez L."/>
            <person name="Pisabarro A.G."/>
            <person name="Kuo A."/>
            <person name="Tritt A."/>
            <person name="Lipzen A."/>
            <person name="He G."/>
            <person name="Yan M."/>
            <person name="Ng V."/>
            <person name="Cullen D."/>
            <person name="Martin F."/>
            <person name="Rosso M.-N."/>
            <person name="Henrissat B."/>
            <person name="Hibbett D."/>
            <person name="Martinez A.T."/>
            <person name="Grigoriev I.V."/>
        </authorList>
    </citation>
    <scope>NUCLEOTIDE SEQUENCE</scope>
    <source>
        <strain evidence="1">ATCC 90797</strain>
    </source>
</reference>
<dbReference type="SUPFAM" id="SSF52540">
    <property type="entry name" value="P-loop containing nucleoside triphosphate hydrolases"/>
    <property type="match status" value="1"/>
</dbReference>
<evidence type="ECO:0008006" key="3">
    <source>
        <dbReference type="Google" id="ProtNLM"/>
    </source>
</evidence>
<dbReference type="PANTHER" id="PTHR23274:SF51">
    <property type="entry name" value="OS03G0423850 PROTEIN"/>
    <property type="match status" value="1"/>
</dbReference>
<feature type="non-terminal residue" evidence="1">
    <location>
        <position position="1"/>
    </location>
</feature>
<comment type="caution">
    <text evidence="1">The sequence shown here is derived from an EMBL/GenBank/DDBJ whole genome shotgun (WGS) entry which is preliminary data.</text>
</comment>
<dbReference type="OrthoDB" id="3353471at2759"/>
<dbReference type="InterPro" id="IPR027417">
    <property type="entry name" value="P-loop_NTPase"/>
</dbReference>
<keyword evidence="2" id="KW-1185">Reference proteome</keyword>
<protein>
    <recommendedName>
        <fullName evidence="3">Helicase</fullName>
    </recommendedName>
</protein>
<name>A0A9P5ZI61_PLEER</name>
<dbReference type="GO" id="GO:0005657">
    <property type="term" value="C:replication fork"/>
    <property type="evidence" value="ECO:0007669"/>
    <property type="project" value="TreeGrafter"/>
</dbReference>
<dbReference type="Proteomes" id="UP000807025">
    <property type="component" value="Unassembled WGS sequence"/>
</dbReference>
<dbReference type="PANTHER" id="PTHR23274">
    <property type="entry name" value="DNA HELICASE-RELATED"/>
    <property type="match status" value="1"/>
</dbReference>
<dbReference type="GO" id="GO:0006260">
    <property type="term" value="P:DNA replication"/>
    <property type="evidence" value="ECO:0007669"/>
    <property type="project" value="TreeGrafter"/>
</dbReference>
<sequence length="91" mass="10299">LTLSGKDAEFAFTLHHHQFSLHLAFSMTINKAQGQSIYFVGLDLQVPIFSHSQLYVALSRATSYHRVKLLLPNPSEELKAINIVYKEVLTN</sequence>
<gene>
    <name evidence="1" type="ORF">BDN71DRAFT_1404150</name>
</gene>
<proteinExistence type="predicted"/>
<dbReference type="EMBL" id="MU154745">
    <property type="protein sequence ID" value="KAF9487862.1"/>
    <property type="molecule type" value="Genomic_DNA"/>
</dbReference>
<evidence type="ECO:0000313" key="1">
    <source>
        <dbReference type="EMBL" id="KAF9487862.1"/>
    </source>
</evidence>
<organism evidence="1 2">
    <name type="scientific">Pleurotus eryngii</name>
    <name type="common">Boletus of the steppes</name>
    <dbReference type="NCBI Taxonomy" id="5323"/>
    <lineage>
        <taxon>Eukaryota</taxon>
        <taxon>Fungi</taxon>
        <taxon>Dikarya</taxon>
        <taxon>Basidiomycota</taxon>
        <taxon>Agaricomycotina</taxon>
        <taxon>Agaricomycetes</taxon>
        <taxon>Agaricomycetidae</taxon>
        <taxon>Agaricales</taxon>
        <taxon>Pleurotineae</taxon>
        <taxon>Pleurotaceae</taxon>
        <taxon>Pleurotus</taxon>
    </lineage>
</organism>